<accession>A0A7X2P9S8</accession>
<dbReference type="EMBL" id="VUMV01000009">
    <property type="protein sequence ID" value="MST82872.1"/>
    <property type="molecule type" value="Genomic_DNA"/>
</dbReference>
<name>A0A7X2P9S8_9FIRM</name>
<proteinExistence type="predicted"/>
<comment type="caution">
    <text evidence="1">The sequence shown here is derived from an EMBL/GenBank/DDBJ whole genome shotgun (WGS) entry which is preliminary data.</text>
</comment>
<gene>
    <name evidence="1" type="ORF">FYJ60_11195</name>
</gene>
<dbReference type="AlphaFoldDB" id="A0A7X2P9S8"/>
<dbReference type="Proteomes" id="UP000466864">
    <property type="component" value="Unassembled WGS sequence"/>
</dbReference>
<evidence type="ECO:0000313" key="2">
    <source>
        <dbReference type="Proteomes" id="UP000466864"/>
    </source>
</evidence>
<protein>
    <submittedName>
        <fullName evidence="1">Uncharacterized protein</fullName>
    </submittedName>
</protein>
<sequence length="126" mass="14115">MITNADVTLYHQMYDTATKKTTYKKTVIQDVSWYASFGIAAGNAGMVGKEIFKIRIPPEALADGTSALDSYGSDWVVGNKDYFCRGEGPDIEKPSDLEKINVRYAQVCSWSDNRRGCLPHIRIEGW</sequence>
<dbReference type="Pfam" id="PF20536">
    <property type="entry name" value="DUF6751"/>
    <property type="match status" value="1"/>
</dbReference>
<keyword evidence="2" id="KW-1185">Reference proteome</keyword>
<dbReference type="InterPro" id="IPR046639">
    <property type="entry name" value="DUF6751"/>
</dbReference>
<reference evidence="1 2" key="1">
    <citation type="submission" date="2019-08" db="EMBL/GenBank/DDBJ databases">
        <title>In-depth cultivation of the pig gut microbiome towards novel bacterial diversity and tailored functional studies.</title>
        <authorList>
            <person name="Wylensek D."/>
            <person name="Hitch T.C.A."/>
            <person name="Clavel T."/>
        </authorList>
    </citation>
    <scope>NUCLEOTIDE SEQUENCE [LARGE SCALE GENOMIC DNA]</scope>
    <source>
        <strain evidence="1 2">Oil+RF-744-WCA-WT-13</strain>
    </source>
</reference>
<dbReference type="RefSeq" id="WP_154458774.1">
    <property type="nucleotide sequence ID" value="NZ_VUMV01000009.1"/>
</dbReference>
<evidence type="ECO:0000313" key="1">
    <source>
        <dbReference type="EMBL" id="MST82872.1"/>
    </source>
</evidence>
<organism evidence="1 2">
    <name type="scientific">Bilifractor porci</name>
    <dbReference type="NCBI Taxonomy" id="2606636"/>
    <lineage>
        <taxon>Bacteria</taxon>
        <taxon>Bacillati</taxon>
        <taxon>Bacillota</taxon>
        <taxon>Clostridia</taxon>
        <taxon>Lachnospirales</taxon>
        <taxon>Lachnospiraceae</taxon>
        <taxon>Bilifractor</taxon>
    </lineage>
</organism>